<keyword evidence="5" id="KW-0547">Nucleotide-binding</keyword>
<comment type="catalytic activity">
    <reaction evidence="9">
        <text>protoporphyrin IX + Mg(2+) + ATP + H2O = Mg-protoporphyrin IX + ADP + phosphate + 3 H(+)</text>
        <dbReference type="Rhea" id="RHEA:13961"/>
        <dbReference type="ChEBI" id="CHEBI:15377"/>
        <dbReference type="ChEBI" id="CHEBI:15378"/>
        <dbReference type="ChEBI" id="CHEBI:18420"/>
        <dbReference type="ChEBI" id="CHEBI:30616"/>
        <dbReference type="ChEBI" id="CHEBI:43474"/>
        <dbReference type="ChEBI" id="CHEBI:57306"/>
        <dbReference type="ChEBI" id="CHEBI:60492"/>
        <dbReference type="ChEBI" id="CHEBI:456216"/>
        <dbReference type="EC" id="6.6.1.1"/>
    </reaction>
</comment>
<dbReference type="GO" id="GO:0015995">
    <property type="term" value="P:chlorophyll biosynthetic process"/>
    <property type="evidence" value="ECO:0007669"/>
    <property type="project" value="UniProtKB-KW"/>
</dbReference>
<sequence length="905" mass="98327">MAANAGTVTESGITHATQPSLAQIHARARMGATAVQSPAQRSESTAKMSAAEAVMVGSLLGLAASSKRSKRSAKRTALHVATADVQTLNAPDGEDEMMAGVSAVAMGGYTQSNVAARRVVPTEAQRQGRKYVKVVYVVLESQYQSAMTTAIRQINKSPGPVCMECVGYLLEEIRSPSTEEELAKDLDDADIFICSLIFVQELAEKLVKIVEPRRDNLQACLCFPSMPEVMKQNKLGTFDLTQIAGGPLGNFAQQDSLLKLVRTLPKVLKFLPGDQAKDARTFVLSLQHWLGGTPENLEAMLLRVAGGYVPGVEGLDTEALMEPVVLPDMGIWHPLAPQIFDTMSEYQDWYDNVHCPAAGILPNAPTIGLVLQKSHIATKDDGHYVGVVQELERRGARVACTYTGGLDFSVPVQAYLSGPSGEGIVDALVNLTGFSLVGGPASQDAKKAKEVLMKLNRPYLVSVPLVFQSFTEWQNSQLGLHPVQVALQVSLPEIDGAIEPLIFSGRDGTSGRSIPMQDRIGAVATRAMNWANLRKKPNSEKKLSICVFQFPPDKGNVGTAAYLDVFGSIHAVMGELKKQGYTIEDMPENAEGLQKSILEDPEAAMSMSDLNVAYRMSVDEYEELCPFATDLRENWGAPPGELNTDGRDMLIYGKHFGNIFLGVQPTFGYEGDPMRLLFAKSASPHHGFAAFYTYLEFIFKADALLHFGTHGSLEFMPGKQVGMSGSCYPDRLISVLPNLYYYAANNPSEATIAKRRSYASTISYLTPPAENAGLYKGLKELSELVKSYQGLRENEQRGASIVNSIVATARQCNLDKDIEGLPSEEDDMGAVSLDARDAVVGKVYRLLMEIESRALPMGLHQVGVPPTAEESVATLVNIAQLDRPEMGIKSLPRLLAERRGKDIEE</sequence>
<dbReference type="Proteomes" id="UP000649617">
    <property type="component" value="Unassembled WGS sequence"/>
</dbReference>
<evidence type="ECO:0000256" key="7">
    <source>
        <dbReference type="ARBA" id="ARBA00023171"/>
    </source>
</evidence>
<keyword evidence="3" id="KW-0602">Photosynthesis</keyword>
<dbReference type="Pfam" id="PF11965">
    <property type="entry name" value="DUF3479"/>
    <property type="match status" value="1"/>
</dbReference>
<dbReference type="GO" id="GO:0005524">
    <property type="term" value="F:ATP binding"/>
    <property type="evidence" value="ECO:0007669"/>
    <property type="project" value="UniProtKB-KW"/>
</dbReference>
<feature type="region of interest" description="Disordered" evidence="10">
    <location>
        <begin position="24"/>
        <end position="46"/>
    </location>
</feature>
<dbReference type="EC" id="6.6.1.1" evidence="2"/>
<organism evidence="13 14">
    <name type="scientific">Symbiodinium pilosum</name>
    <name type="common">Dinoflagellate</name>
    <dbReference type="NCBI Taxonomy" id="2952"/>
    <lineage>
        <taxon>Eukaryota</taxon>
        <taxon>Sar</taxon>
        <taxon>Alveolata</taxon>
        <taxon>Dinophyceae</taxon>
        <taxon>Suessiales</taxon>
        <taxon>Symbiodiniaceae</taxon>
        <taxon>Symbiodinium</taxon>
    </lineage>
</organism>
<evidence type="ECO:0000256" key="1">
    <source>
        <dbReference type="ARBA" id="ARBA00010851"/>
    </source>
</evidence>
<dbReference type="Pfam" id="PF02514">
    <property type="entry name" value="CobN-Mg_chel"/>
    <property type="match status" value="1"/>
</dbReference>
<dbReference type="GO" id="GO:0016851">
    <property type="term" value="F:magnesium chelatase activity"/>
    <property type="evidence" value="ECO:0007669"/>
    <property type="project" value="UniProtKB-EC"/>
</dbReference>
<evidence type="ECO:0000259" key="12">
    <source>
        <dbReference type="Pfam" id="PF11965"/>
    </source>
</evidence>
<comment type="similarity">
    <text evidence="1">Belongs to the Mg-chelatase subunit H family.</text>
</comment>
<dbReference type="OrthoDB" id="10252009at2759"/>
<feature type="domain" description="Magnesium chelatase subunit H N-terminal" evidence="12">
    <location>
        <begin position="133"/>
        <end position="282"/>
    </location>
</feature>
<accession>A0A812LZS2</accession>
<evidence type="ECO:0000313" key="13">
    <source>
        <dbReference type="EMBL" id="CAE7249786.1"/>
    </source>
</evidence>
<keyword evidence="7" id="KW-0149">Chlorophyll biosynthesis</keyword>
<name>A0A812LZS2_SYMPI</name>
<evidence type="ECO:0000256" key="5">
    <source>
        <dbReference type="ARBA" id="ARBA00022741"/>
    </source>
</evidence>
<comment type="caution">
    <text evidence="13">The sequence shown here is derived from an EMBL/GenBank/DDBJ whole genome shotgun (WGS) entry which is preliminary data.</text>
</comment>
<keyword evidence="4" id="KW-0436">Ligase</keyword>
<keyword evidence="14" id="KW-1185">Reference proteome</keyword>
<feature type="domain" description="CobN/magnesium chelatase" evidence="11">
    <location>
        <begin position="287"/>
        <end position="904"/>
    </location>
</feature>
<reference evidence="13" key="1">
    <citation type="submission" date="2021-02" db="EMBL/GenBank/DDBJ databases">
        <authorList>
            <person name="Dougan E. K."/>
            <person name="Rhodes N."/>
            <person name="Thang M."/>
            <person name="Chan C."/>
        </authorList>
    </citation>
    <scope>NUCLEOTIDE SEQUENCE</scope>
</reference>
<keyword evidence="6" id="KW-0067">ATP-binding</keyword>
<dbReference type="PANTHER" id="PTHR44119">
    <property type="entry name" value="MAGNESIUM-CHELATASE SUBUNIT CHLH, CHLOROPLASTIC"/>
    <property type="match status" value="1"/>
</dbReference>
<evidence type="ECO:0000256" key="8">
    <source>
        <dbReference type="ARBA" id="ARBA00023444"/>
    </source>
</evidence>
<dbReference type="GO" id="GO:0015979">
    <property type="term" value="P:photosynthesis"/>
    <property type="evidence" value="ECO:0007669"/>
    <property type="project" value="UniProtKB-KW"/>
</dbReference>
<evidence type="ECO:0000256" key="3">
    <source>
        <dbReference type="ARBA" id="ARBA00022531"/>
    </source>
</evidence>
<comment type="pathway">
    <text evidence="8">Porphyrin-containing compound metabolism.</text>
</comment>
<evidence type="ECO:0000256" key="2">
    <source>
        <dbReference type="ARBA" id="ARBA00012825"/>
    </source>
</evidence>
<dbReference type="EMBL" id="CAJNIZ010006406">
    <property type="protein sequence ID" value="CAE7249786.1"/>
    <property type="molecule type" value="Genomic_DNA"/>
</dbReference>
<dbReference type="PANTHER" id="PTHR44119:SF1">
    <property type="entry name" value="MAGNESIUM-CHELATASE SUBUNIT CHLH, CHLOROPLASTIC"/>
    <property type="match status" value="1"/>
</dbReference>
<evidence type="ECO:0000259" key="11">
    <source>
        <dbReference type="Pfam" id="PF02514"/>
    </source>
</evidence>
<dbReference type="InterPro" id="IPR011771">
    <property type="entry name" value="BchH"/>
</dbReference>
<proteinExistence type="inferred from homology"/>
<protein>
    <recommendedName>
        <fullName evidence="2">magnesium chelatase</fullName>
        <ecNumber evidence="2">6.6.1.1</ecNumber>
    </recommendedName>
</protein>
<dbReference type="CDD" id="cd10150">
    <property type="entry name" value="CobN_like"/>
    <property type="match status" value="1"/>
</dbReference>
<dbReference type="NCBIfam" id="TIGR02025">
    <property type="entry name" value="BchH"/>
    <property type="match status" value="1"/>
</dbReference>
<dbReference type="InterPro" id="IPR003672">
    <property type="entry name" value="CobN/Mg_chltase"/>
</dbReference>
<evidence type="ECO:0000256" key="9">
    <source>
        <dbReference type="ARBA" id="ARBA00048693"/>
    </source>
</evidence>
<evidence type="ECO:0000313" key="14">
    <source>
        <dbReference type="Proteomes" id="UP000649617"/>
    </source>
</evidence>
<dbReference type="AlphaFoldDB" id="A0A812LZS2"/>
<gene>
    <name evidence="13" type="primary">CHLH</name>
    <name evidence="13" type="ORF">SPIL2461_LOCUS4744</name>
</gene>
<evidence type="ECO:0000256" key="10">
    <source>
        <dbReference type="SAM" id="MobiDB-lite"/>
    </source>
</evidence>
<evidence type="ECO:0000256" key="6">
    <source>
        <dbReference type="ARBA" id="ARBA00022840"/>
    </source>
</evidence>
<dbReference type="InterPro" id="IPR022571">
    <property type="entry name" value="Mg_chelatase_H_N"/>
</dbReference>
<evidence type="ECO:0000256" key="4">
    <source>
        <dbReference type="ARBA" id="ARBA00022598"/>
    </source>
</evidence>
<feature type="compositionally biased region" description="Polar residues" evidence="10">
    <location>
        <begin position="34"/>
        <end position="46"/>
    </location>
</feature>
<feature type="non-terminal residue" evidence="13">
    <location>
        <position position="905"/>
    </location>
</feature>